<comment type="caution">
    <text evidence="3">The sequence shown here is derived from an EMBL/GenBank/DDBJ whole genome shotgun (WGS) entry which is preliminary data.</text>
</comment>
<proteinExistence type="predicted"/>
<gene>
    <name evidence="3" type="ORF">BCF44_105322</name>
</gene>
<dbReference type="Pfam" id="PF11181">
    <property type="entry name" value="YflT"/>
    <property type="match status" value="1"/>
</dbReference>
<evidence type="ECO:0000256" key="1">
    <source>
        <dbReference type="SAM" id="Phobius"/>
    </source>
</evidence>
<keyword evidence="4" id="KW-1185">Reference proteome</keyword>
<organism evidence="3 4">
    <name type="scientific">Kutzneria buriramensis</name>
    <dbReference type="NCBI Taxonomy" id="1045776"/>
    <lineage>
        <taxon>Bacteria</taxon>
        <taxon>Bacillati</taxon>
        <taxon>Actinomycetota</taxon>
        <taxon>Actinomycetes</taxon>
        <taxon>Pseudonocardiales</taxon>
        <taxon>Pseudonocardiaceae</taxon>
        <taxon>Kutzneria</taxon>
    </lineage>
</organism>
<dbReference type="Proteomes" id="UP000256269">
    <property type="component" value="Unassembled WGS sequence"/>
</dbReference>
<feature type="domain" description="General stress protein 17M-like" evidence="2">
    <location>
        <begin position="22"/>
        <end position="89"/>
    </location>
</feature>
<name>A0A3E0HPK1_9PSEU</name>
<dbReference type="AlphaFoldDB" id="A0A3E0HPK1"/>
<dbReference type="OrthoDB" id="3381462at2"/>
<dbReference type="RefSeq" id="WP_116175227.1">
    <property type="nucleotide sequence ID" value="NZ_CP144375.1"/>
</dbReference>
<evidence type="ECO:0000259" key="2">
    <source>
        <dbReference type="Pfam" id="PF11181"/>
    </source>
</evidence>
<evidence type="ECO:0000313" key="3">
    <source>
        <dbReference type="EMBL" id="REH48463.1"/>
    </source>
</evidence>
<dbReference type="EMBL" id="QUNO01000005">
    <property type="protein sequence ID" value="REH48463.1"/>
    <property type="molecule type" value="Genomic_DNA"/>
</dbReference>
<dbReference type="InterPro" id="IPR025889">
    <property type="entry name" value="GSP17M-like_dom"/>
</dbReference>
<keyword evidence="1" id="KW-0472">Membrane</keyword>
<sequence>MAAQQGAPAPTTPQHESGYRTTIAEYPAYGDAERAVEYLTDHEFPVERVAIVGTDVQLVEQIVGRVDYGGAALRGAGSGAFTGVLIGWLFGLFNWVAPIVASLTLAAYGLVIGAVLGAVFGLVAHALQRGRRDFASVRAMVPSRYQVVADADVADRARALLARMDGGR</sequence>
<accession>A0A3E0HPK1</accession>
<keyword evidence="1" id="KW-0812">Transmembrane</keyword>
<feature type="transmembrane region" description="Helical" evidence="1">
    <location>
        <begin position="71"/>
        <end position="93"/>
    </location>
</feature>
<evidence type="ECO:0000313" key="4">
    <source>
        <dbReference type="Proteomes" id="UP000256269"/>
    </source>
</evidence>
<feature type="transmembrane region" description="Helical" evidence="1">
    <location>
        <begin position="99"/>
        <end position="124"/>
    </location>
</feature>
<keyword evidence="1" id="KW-1133">Transmembrane helix</keyword>
<protein>
    <recommendedName>
        <fullName evidence="2">General stress protein 17M-like domain-containing protein</fullName>
    </recommendedName>
</protein>
<reference evidence="3 4" key="1">
    <citation type="submission" date="2018-08" db="EMBL/GenBank/DDBJ databases">
        <title>Genomic Encyclopedia of Archaeal and Bacterial Type Strains, Phase II (KMG-II): from individual species to whole genera.</title>
        <authorList>
            <person name="Goeker M."/>
        </authorList>
    </citation>
    <scope>NUCLEOTIDE SEQUENCE [LARGE SCALE GENOMIC DNA]</scope>
    <source>
        <strain evidence="3 4">DSM 45791</strain>
    </source>
</reference>